<dbReference type="Proteomes" id="UP000590524">
    <property type="component" value="Unassembled WGS sequence"/>
</dbReference>
<evidence type="ECO:0000313" key="3">
    <source>
        <dbReference type="Proteomes" id="UP000590524"/>
    </source>
</evidence>
<dbReference type="InterPro" id="IPR011008">
    <property type="entry name" value="Dimeric_a/b-barrel"/>
</dbReference>
<proteinExistence type="predicted"/>
<evidence type="ECO:0000259" key="1">
    <source>
        <dbReference type="Pfam" id="PF07110"/>
    </source>
</evidence>
<dbReference type="SUPFAM" id="SSF54909">
    <property type="entry name" value="Dimeric alpha+beta barrel"/>
    <property type="match status" value="1"/>
</dbReference>
<comment type="caution">
    <text evidence="2">The sequence shown here is derived from an EMBL/GenBank/DDBJ whole genome shotgun (WGS) entry which is preliminary data.</text>
</comment>
<organism evidence="2 3">
    <name type="scientific">Sphingobium scionense</name>
    <dbReference type="NCBI Taxonomy" id="1404341"/>
    <lineage>
        <taxon>Bacteria</taxon>
        <taxon>Pseudomonadati</taxon>
        <taxon>Pseudomonadota</taxon>
        <taxon>Alphaproteobacteria</taxon>
        <taxon>Sphingomonadales</taxon>
        <taxon>Sphingomonadaceae</taxon>
        <taxon>Sphingobium</taxon>
    </lineage>
</organism>
<dbReference type="GO" id="GO:0016491">
    <property type="term" value="F:oxidoreductase activity"/>
    <property type="evidence" value="ECO:0007669"/>
    <property type="project" value="InterPro"/>
</dbReference>
<feature type="domain" description="EthD" evidence="1">
    <location>
        <begin position="12"/>
        <end position="96"/>
    </location>
</feature>
<accession>A0A7W6PSM8</accession>
<dbReference type="EMBL" id="JACIEU010000001">
    <property type="protein sequence ID" value="MBB4146425.1"/>
    <property type="molecule type" value="Genomic_DNA"/>
</dbReference>
<dbReference type="Pfam" id="PF07110">
    <property type="entry name" value="EthD"/>
    <property type="match status" value="1"/>
</dbReference>
<gene>
    <name evidence="2" type="ORF">GGQ90_000178</name>
</gene>
<sequence>MHKLVILLKRRADLTPEQFRAYYEGQHAPLCMRYMVGVSHYARRYIGPGPGMPDLPFDVITEVWIKDRAAFDMVLDAMGKGILPDDVIADEEQLFDRAQSRFCAMLAEHETHIPET</sequence>
<dbReference type="RefSeq" id="WP_188080381.1">
    <property type="nucleotide sequence ID" value="NZ_JACIEU010000001.1"/>
</dbReference>
<protein>
    <recommendedName>
        <fullName evidence="1">EthD domain-containing protein</fullName>
    </recommendedName>
</protein>
<dbReference type="Gene3D" id="3.30.70.100">
    <property type="match status" value="1"/>
</dbReference>
<name>A0A7W6PSM8_9SPHN</name>
<evidence type="ECO:0000313" key="2">
    <source>
        <dbReference type="EMBL" id="MBB4146425.1"/>
    </source>
</evidence>
<dbReference type="InterPro" id="IPR009799">
    <property type="entry name" value="EthD_dom"/>
</dbReference>
<keyword evidence="3" id="KW-1185">Reference proteome</keyword>
<dbReference type="AlphaFoldDB" id="A0A7W6PSM8"/>
<reference evidence="2 3" key="1">
    <citation type="submission" date="2020-08" db="EMBL/GenBank/DDBJ databases">
        <title>Genomic Encyclopedia of Type Strains, Phase IV (KMG-IV): sequencing the most valuable type-strain genomes for metagenomic binning, comparative biology and taxonomic classification.</title>
        <authorList>
            <person name="Goeker M."/>
        </authorList>
    </citation>
    <scope>NUCLEOTIDE SEQUENCE [LARGE SCALE GENOMIC DNA]</scope>
    <source>
        <strain evidence="2 3">DSM 19371</strain>
    </source>
</reference>